<dbReference type="RefSeq" id="WP_341370705.1">
    <property type="nucleotide sequence ID" value="NZ_JBBPCO010000006.1"/>
</dbReference>
<comment type="caution">
    <text evidence="2">The sequence shown here is derived from an EMBL/GenBank/DDBJ whole genome shotgun (WGS) entry which is preliminary data.</text>
</comment>
<dbReference type="Gene3D" id="3.30.450.20">
    <property type="entry name" value="PAS domain"/>
    <property type="match status" value="1"/>
</dbReference>
<evidence type="ECO:0000313" key="2">
    <source>
        <dbReference type="EMBL" id="MEK8089652.1"/>
    </source>
</evidence>
<organism evidence="2 3">
    <name type="scientific">Thermithiobacillus plumbiphilus</name>
    <dbReference type="NCBI Taxonomy" id="1729899"/>
    <lineage>
        <taxon>Bacteria</taxon>
        <taxon>Pseudomonadati</taxon>
        <taxon>Pseudomonadota</taxon>
        <taxon>Acidithiobacillia</taxon>
        <taxon>Acidithiobacillales</taxon>
        <taxon>Thermithiobacillaceae</taxon>
        <taxon>Thermithiobacillus</taxon>
    </lineage>
</organism>
<evidence type="ECO:0000259" key="1">
    <source>
        <dbReference type="PROSITE" id="PS50883"/>
    </source>
</evidence>
<gene>
    <name evidence="2" type="ORF">WOB96_07715</name>
</gene>
<feature type="domain" description="EAL" evidence="1">
    <location>
        <begin position="13"/>
        <end position="266"/>
    </location>
</feature>
<dbReference type="SUPFAM" id="SSF141868">
    <property type="entry name" value="EAL domain-like"/>
    <property type="match status" value="1"/>
</dbReference>
<dbReference type="InterPro" id="IPR035919">
    <property type="entry name" value="EAL_sf"/>
</dbReference>
<dbReference type="InterPro" id="IPR001633">
    <property type="entry name" value="EAL_dom"/>
</dbReference>
<proteinExistence type="predicted"/>
<dbReference type="SUPFAM" id="SSF103190">
    <property type="entry name" value="Sensory domain-like"/>
    <property type="match status" value="1"/>
</dbReference>
<dbReference type="Pfam" id="PF00563">
    <property type="entry name" value="EAL"/>
    <property type="match status" value="1"/>
</dbReference>
<dbReference type="PROSITE" id="PS50883">
    <property type="entry name" value="EAL"/>
    <property type="match status" value="1"/>
</dbReference>
<sequence>MTQPGPLHLDLIEAAISAREFSHYGKFGGLLLTSAFQPIFSLAHRKRIGSEGLLRAFSRSGEPVSPLDVFAAVQDERQGIYLDRLCRTLHLRNALPLMADEWLFLNINPDTAVRGKHYGAFFGELLARYQCPGCRIVAEIVEAAFQQEAMLADAVQYYRALGCLVAIDDFGAGHSNFDRIWRLQPDIVKLDRSMIAEAARSPKVRRLMPRIVSLLHEAGSLVLMEGVETEREALIAVEADVDFVQGYFFGRPELGGKPVSQPDFDALCGRFNQVSETQSLQRRDYIAAFLQPFEQAARDYAASGDARHACGTLLDMAHVQRCYVMDQQGNQLGQNLNRRVRANDPRFGPISDAAGANWFRRPYLRRALEAPGTIQITRPYLSIADSSMCVTLSMSVRRAGRLEVLCCDLDWIEEDLHAA</sequence>
<keyword evidence="3" id="KW-1185">Reference proteome</keyword>
<accession>A0ABU9DA02</accession>
<dbReference type="PANTHER" id="PTHR33121:SF76">
    <property type="entry name" value="SIGNALING PROTEIN"/>
    <property type="match status" value="1"/>
</dbReference>
<reference evidence="2 3" key="1">
    <citation type="submission" date="2024-04" db="EMBL/GenBank/DDBJ databases">
        <authorList>
            <person name="Abashina T."/>
            <person name="Shaikin A."/>
        </authorList>
    </citation>
    <scope>NUCLEOTIDE SEQUENCE [LARGE SCALE GENOMIC DNA]</scope>
    <source>
        <strain evidence="2 3">AAFK</strain>
    </source>
</reference>
<name>A0ABU9DA02_9PROT</name>
<dbReference type="CDD" id="cd01948">
    <property type="entry name" value="EAL"/>
    <property type="match status" value="1"/>
</dbReference>
<dbReference type="InterPro" id="IPR050706">
    <property type="entry name" value="Cyclic-di-GMP_PDE-like"/>
</dbReference>
<dbReference type="EMBL" id="JBBPCO010000006">
    <property type="protein sequence ID" value="MEK8089652.1"/>
    <property type="molecule type" value="Genomic_DNA"/>
</dbReference>
<dbReference type="PANTHER" id="PTHR33121">
    <property type="entry name" value="CYCLIC DI-GMP PHOSPHODIESTERASE PDEF"/>
    <property type="match status" value="1"/>
</dbReference>
<dbReference type="InterPro" id="IPR029151">
    <property type="entry name" value="Sensor-like_sf"/>
</dbReference>
<protein>
    <submittedName>
        <fullName evidence="2">EAL domain-containing protein</fullName>
    </submittedName>
</protein>
<dbReference type="Proteomes" id="UP001446205">
    <property type="component" value="Unassembled WGS sequence"/>
</dbReference>
<dbReference type="SMART" id="SM00052">
    <property type="entry name" value="EAL"/>
    <property type="match status" value="1"/>
</dbReference>
<dbReference type="Gene3D" id="3.20.20.450">
    <property type="entry name" value="EAL domain"/>
    <property type="match status" value="1"/>
</dbReference>
<evidence type="ECO:0000313" key="3">
    <source>
        <dbReference type="Proteomes" id="UP001446205"/>
    </source>
</evidence>